<sequence>MPKPGHGGTAEGKKVKIILIDDDREFLEMLSHSIERSGFSCQAVSDSRQAVEKISAEFFDIVVTDMFMPGLFGLQIIDMIRESSPRSSIIVVTGSKEGNLEQCALEHGADVFLKKPLSLFSFLDTLSRLDTTSENR</sequence>
<dbReference type="EMBL" id="MFIV01000109">
    <property type="protein sequence ID" value="OGF98404.1"/>
    <property type="molecule type" value="Genomic_DNA"/>
</dbReference>
<dbReference type="SMART" id="SM00448">
    <property type="entry name" value="REC"/>
    <property type="match status" value="1"/>
</dbReference>
<dbReference type="PANTHER" id="PTHR44591">
    <property type="entry name" value="STRESS RESPONSE REGULATOR PROTEIN 1"/>
    <property type="match status" value="1"/>
</dbReference>
<dbReference type="PROSITE" id="PS50110">
    <property type="entry name" value="RESPONSE_REGULATORY"/>
    <property type="match status" value="1"/>
</dbReference>
<dbReference type="Proteomes" id="UP000176992">
    <property type="component" value="Unassembled WGS sequence"/>
</dbReference>
<dbReference type="PANTHER" id="PTHR44591:SF3">
    <property type="entry name" value="RESPONSE REGULATORY DOMAIN-CONTAINING PROTEIN"/>
    <property type="match status" value="1"/>
</dbReference>
<proteinExistence type="predicted"/>
<evidence type="ECO:0000259" key="3">
    <source>
        <dbReference type="PROSITE" id="PS50110"/>
    </source>
</evidence>
<feature type="domain" description="Response regulatory" evidence="3">
    <location>
        <begin position="16"/>
        <end position="130"/>
    </location>
</feature>
<accession>A0A1F5YE23</accession>
<protein>
    <recommendedName>
        <fullName evidence="3">Response regulatory domain-containing protein</fullName>
    </recommendedName>
</protein>
<dbReference type="AlphaFoldDB" id="A0A1F5YE23"/>
<gene>
    <name evidence="4" type="ORF">A2Z86_09495</name>
</gene>
<dbReference type="GO" id="GO:0000160">
    <property type="term" value="P:phosphorelay signal transduction system"/>
    <property type="evidence" value="ECO:0007669"/>
    <property type="project" value="InterPro"/>
</dbReference>
<name>A0A1F5YE23_9BACT</name>
<evidence type="ECO:0000313" key="4">
    <source>
        <dbReference type="EMBL" id="OGF98404.1"/>
    </source>
</evidence>
<dbReference type="InterPro" id="IPR001789">
    <property type="entry name" value="Sig_transdc_resp-reg_receiver"/>
</dbReference>
<feature type="modified residue" description="4-aspartylphosphate" evidence="2">
    <location>
        <position position="65"/>
    </location>
</feature>
<dbReference type="Pfam" id="PF00072">
    <property type="entry name" value="Response_reg"/>
    <property type="match status" value="1"/>
</dbReference>
<organism evidence="4 5">
    <name type="scientific">Candidatus Glassbacteria bacterium GWA2_58_10</name>
    <dbReference type="NCBI Taxonomy" id="1817865"/>
    <lineage>
        <taxon>Bacteria</taxon>
        <taxon>Candidatus Glassiibacteriota</taxon>
    </lineage>
</organism>
<dbReference type="SUPFAM" id="SSF52172">
    <property type="entry name" value="CheY-like"/>
    <property type="match status" value="1"/>
</dbReference>
<keyword evidence="1 2" id="KW-0597">Phosphoprotein</keyword>
<reference evidence="4 5" key="1">
    <citation type="journal article" date="2016" name="Nat. Commun.">
        <title>Thousands of microbial genomes shed light on interconnected biogeochemical processes in an aquifer system.</title>
        <authorList>
            <person name="Anantharaman K."/>
            <person name="Brown C.T."/>
            <person name="Hug L.A."/>
            <person name="Sharon I."/>
            <person name="Castelle C.J."/>
            <person name="Probst A.J."/>
            <person name="Thomas B.C."/>
            <person name="Singh A."/>
            <person name="Wilkins M.J."/>
            <person name="Karaoz U."/>
            <person name="Brodie E.L."/>
            <person name="Williams K.H."/>
            <person name="Hubbard S.S."/>
            <person name="Banfield J.F."/>
        </authorList>
    </citation>
    <scope>NUCLEOTIDE SEQUENCE [LARGE SCALE GENOMIC DNA]</scope>
</reference>
<evidence type="ECO:0000256" key="2">
    <source>
        <dbReference type="PROSITE-ProRule" id="PRU00169"/>
    </source>
</evidence>
<evidence type="ECO:0000313" key="5">
    <source>
        <dbReference type="Proteomes" id="UP000176992"/>
    </source>
</evidence>
<dbReference type="Gene3D" id="3.40.50.2300">
    <property type="match status" value="1"/>
</dbReference>
<dbReference type="CDD" id="cd00156">
    <property type="entry name" value="REC"/>
    <property type="match status" value="1"/>
</dbReference>
<dbReference type="InterPro" id="IPR050595">
    <property type="entry name" value="Bact_response_regulator"/>
</dbReference>
<evidence type="ECO:0000256" key="1">
    <source>
        <dbReference type="ARBA" id="ARBA00022553"/>
    </source>
</evidence>
<comment type="caution">
    <text evidence="4">The sequence shown here is derived from an EMBL/GenBank/DDBJ whole genome shotgun (WGS) entry which is preliminary data.</text>
</comment>
<dbReference type="InterPro" id="IPR011006">
    <property type="entry name" value="CheY-like_superfamily"/>
</dbReference>